<comment type="similarity">
    <text evidence="2">Belongs to the AzlC family.</text>
</comment>
<dbReference type="RefSeq" id="WP_085806999.1">
    <property type="nucleotide sequence ID" value="NZ_FWFX01000012.1"/>
</dbReference>
<evidence type="ECO:0000256" key="2">
    <source>
        <dbReference type="ARBA" id="ARBA00010735"/>
    </source>
</evidence>
<name>A0A1X6ZW26_9RHOB</name>
<gene>
    <name evidence="9" type="primary">ygaZ</name>
    <name evidence="9" type="ORF">ROA7450_03314</name>
</gene>
<keyword evidence="3" id="KW-0813">Transport</keyword>
<keyword evidence="4" id="KW-1003">Cell membrane</keyword>
<feature type="transmembrane region" description="Helical" evidence="8">
    <location>
        <begin position="167"/>
        <end position="185"/>
    </location>
</feature>
<protein>
    <submittedName>
        <fullName evidence="9">Inner membrane protein YgaZ</fullName>
    </submittedName>
</protein>
<organism evidence="9 10">
    <name type="scientific">Roseovarius albus</name>
    <dbReference type="NCBI Taxonomy" id="1247867"/>
    <lineage>
        <taxon>Bacteria</taxon>
        <taxon>Pseudomonadati</taxon>
        <taxon>Pseudomonadota</taxon>
        <taxon>Alphaproteobacteria</taxon>
        <taxon>Rhodobacterales</taxon>
        <taxon>Roseobacteraceae</taxon>
        <taxon>Roseovarius</taxon>
    </lineage>
</organism>
<dbReference type="GO" id="GO:0005886">
    <property type="term" value="C:plasma membrane"/>
    <property type="evidence" value="ECO:0007669"/>
    <property type="project" value="UniProtKB-SubCell"/>
</dbReference>
<dbReference type="PANTHER" id="PTHR34979:SF1">
    <property type="entry name" value="INNER MEMBRANE PROTEIN YGAZ"/>
    <property type="match status" value="1"/>
</dbReference>
<evidence type="ECO:0000313" key="10">
    <source>
        <dbReference type="Proteomes" id="UP000193061"/>
    </source>
</evidence>
<evidence type="ECO:0000256" key="5">
    <source>
        <dbReference type="ARBA" id="ARBA00022692"/>
    </source>
</evidence>
<evidence type="ECO:0000256" key="1">
    <source>
        <dbReference type="ARBA" id="ARBA00004651"/>
    </source>
</evidence>
<feature type="transmembrane region" description="Helical" evidence="8">
    <location>
        <begin position="191"/>
        <end position="220"/>
    </location>
</feature>
<comment type="subcellular location">
    <subcellularLocation>
        <location evidence="1">Cell membrane</location>
        <topology evidence="1">Multi-pass membrane protein</topology>
    </subcellularLocation>
</comment>
<reference evidence="9 10" key="1">
    <citation type="submission" date="2017-03" db="EMBL/GenBank/DDBJ databases">
        <authorList>
            <person name="Afonso C.L."/>
            <person name="Miller P.J."/>
            <person name="Scott M.A."/>
            <person name="Spackman E."/>
            <person name="Goraichik I."/>
            <person name="Dimitrov K.M."/>
            <person name="Suarez D.L."/>
            <person name="Swayne D.E."/>
        </authorList>
    </citation>
    <scope>NUCLEOTIDE SEQUENCE [LARGE SCALE GENOMIC DNA]</scope>
    <source>
        <strain evidence="9 10">CECT 7450</strain>
    </source>
</reference>
<feature type="transmembrane region" description="Helical" evidence="8">
    <location>
        <begin position="135"/>
        <end position="155"/>
    </location>
</feature>
<feature type="transmembrane region" description="Helical" evidence="8">
    <location>
        <begin position="20"/>
        <end position="40"/>
    </location>
</feature>
<evidence type="ECO:0000256" key="4">
    <source>
        <dbReference type="ARBA" id="ARBA00022475"/>
    </source>
</evidence>
<dbReference type="PANTHER" id="PTHR34979">
    <property type="entry name" value="INNER MEMBRANE PROTEIN YGAZ"/>
    <property type="match status" value="1"/>
</dbReference>
<evidence type="ECO:0000313" key="9">
    <source>
        <dbReference type="EMBL" id="SLN63317.1"/>
    </source>
</evidence>
<dbReference type="OrthoDB" id="3579489at2"/>
<dbReference type="Proteomes" id="UP000193061">
    <property type="component" value="Unassembled WGS sequence"/>
</dbReference>
<dbReference type="EMBL" id="FWFX01000012">
    <property type="protein sequence ID" value="SLN63317.1"/>
    <property type="molecule type" value="Genomic_DNA"/>
</dbReference>
<dbReference type="AlphaFoldDB" id="A0A1X6ZW26"/>
<evidence type="ECO:0000256" key="6">
    <source>
        <dbReference type="ARBA" id="ARBA00022989"/>
    </source>
</evidence>
<keyword evidence="10" id="KW-1185">Reference proteome</keyword>
<dbReference type="GO" id="GO:1903785">
    <property type="term" value="P:L-valine transmembrane transport"/>
    <property type="evidence" value="ECO:0007669"/>
    <property type="project" value="TreeGrafter"/>
</dbReference>
<keyword evidence="7 8" id="KW-0472">Membrane</keyword>
<keyword evidence="6 8" id="KW-1133">Transmembrane helix</keyword>
<evidence type="ECO:0000256" key="7">
    <source>
        <dbReference type="ARBA" id="ARBA00023136"/>
    </source>
</evidence>
<evidence type="ECO:0000256" key="3">
    <source>
        <dbReference type="ARBA" id="ARBA00022448"/>
    </source>
</evidence>
<proteinExistence type="inferred from homology"/>
<sequence>MPTETTKSIFFRGVRDAAPFLLVVGPFALLFGVVATEAGLSVFETLSFSVAVIAGAAQFTALALMEDQVPTIIVLISALAVNLRMAMYSASLTPYLGGATLGQRAVAAYFLVDQSYALSILKFETNPDMTMPQRLAYFSGTVAAVCPFWYVFTFAGSLIGESIPESLALDFAVPITFLALITPMLRSRAHVAAAFVSIVMALLFVWLPFNLGLLVAGITAMMTGAEIERRTTLRSGGNA</sequence>
<accession>A0A1X6ZW26</accession>
<evidence type="ECO:0000256" key="8">
    <source>
        <dbReference type="SAM" id="Phobius"/>
    </source>
</evidence>
<dbReference type="Pfam" id="PF03591">
    <property type="entry name" value="AzlC"/>
    <property type="match status" value="1"/>
</dbReference>
<keyword evidence="5 8" id="KW-0812">Transmembrane</keyword>
<dbReference type="InterPro" id="IPR011606">
    <property type="entry name" value="Brnchd-chn_aa_trnsp_permease"/>
</dbReference>